<reference evidence="10" key="1">
    <citation type="submission" date="2020-07" db="EMBL/GenBank/DDBJ databases">
        <title>Huge and variable diversity of episymbiotic CPR bacteria and DPANN archaea in groundwater ecosystems.</title>
        <authorList>
            <person name="He C.Y."/>
            <person name="Keren R."/>
            <person name="Whittaker M."/>
            <person name="Farag I.F."/>
            <person name="Doudna J."/>
            <person name="Cate J.H.D."/>
            <person name="Banfield J.F."/>
        </authorList>
    </citation>
    <scope>NUCLEOTIDE SEQUENCE</scope>
    <source>
        <strain evidence="10">NC_groundwater_1225_Ag_S-0.1um_56_177</strain>
    </source>
</reference>
<dbReference type="GO" id="GO:0005886">
    <property type="term" value="C:plasma membrane"/>
    <property type="evidence" value="ECO:0007669"/>
    <property type="project" value="UniProtKB-SubCell"/>
</dbReference>
<dbReference type="PANTHER" id="PTHR33908">
    <property type="entry name" value="MANNOSYLTRANSFERASE YKCB-RELATED"/>
    <property type="match status" value="1"/>
</dbReference>
<sequence>MTATFSKEHLPLLLLAVMFILMLTSSWNDSAIIDELAHIPAAYSYVFLQDARLNPEHPPLIKDLAALPLLFYKKLNFPTDVKSWTEDINGQWTQGAIFLYEAGNDADAVIRLMRLPIMLLALFFGWMLWAWARRHFGPRVALGALFFYTLSPTFITHSRFVTTDLAAAFGFFIGIVAFVRFLKDPSLKNIVLAGLAFGIAQLLKFSLILLIPVYGVLLVAWAAAKVQLVWRERLKLFLGLTGKTILLALVAVVLIWVVYLYHVWNYPPDRQLNDAEFILTSFRFRSWVTFDLWLIQNPVLRPLGQYFLGLFMVLQRAAGGNTQYFLGEVTAAGSRIYFPALYLLKEPLAFHILSLIALFFALKRVAKTPEKSLQRTLAWLRDHFLEFASLTFVAIYWLSSISSTLNIGVRHVLPTFPFLYVLVSKEMVAWLRSWRQSQVTSWWEWLGRVWQIYVASLPRYLLVTALVLWQGASVLTTFPHFLPYYNELGGGTEQGYRIAADSNYDWGQDLKRLRDFVEENNIANIALDYFGGGSPRYYFGDAFEPWQSSKGYPPGGGWFAVSATFQMGAYGTPIQGFIRRPEDSYEWLKPFRPVARGGKSIFIYRLPERFETP</sequence>
<dbReference type="InterPro" id="IPR038731">
    <property type="entry name" value="RgtA/B/C-like"/>
</dbReference>
<evidence type="ECO:0000256" key="2">
    <source>
        <dbReference type="ARBA" id="ARBA00022475"/>
    </source>
</evidence>
<organism evidence="10 11">
    <name type="scientific">Candidatus Sungiibacteriota bacterium</name>
    <dbReference type="NCBI Taxonomy" id="2750080"/>
    <lineage>
        <taxon>Bacteria</taxon>
        <taxon>Candidatus Sungiibacteriota</taxon>
    </lineage>
</organism>
<feature type="transmembrane region" description="Helical" evidence="8">
    <location>
        <begin position="165"/>
        <end position="182"/>
    </location>
</feature>
<evidence type="ECO:0000259" key="9">
    <source>
        <dbReference type="Pfam" id="PF13231"/>
    </source>
</evidence>
<dbReference type="Pfam" id="PF13231">
    <property type="entry name" value="PMT_2"/>
    <property type="match status" value="1"/>
</dbReference>
<evidence type="ECO:0000256" key="3">
    <source>
        <dbReference type="ARBA" id="ARBA00022676"/>
    </source>
</evidence>
<keyword evidence="2" id="KW-1003">Cell membrane</keyword>
<evidence type="ECO:0000256" key="6">
    <source>
        <dbReference type="ARBA" id="ARBA00022989"/>
    </source>
</evidence>
<dbReference type="PANTHER" id="PTHR33908:SF11">
    <property type="entry name" value="MEMBRANE PROTEIN"/>
    <property type="match status" value="1"/>
</dbReference>
<dbReference type="GO" id="GO:0016763">
    <property type="term" value="F:pentosyltransferase activity"/>
    <property type="evidence" value="ECO:0007669"/>
    <property type="project" value="TreeGrafter"/>
</dbReference>
<feature type="transmembrane region" description="Helical" evidence="8">
    <location>
        <begin position="245"/>
        <end position="264"/>
    </location>
</feature>
<comment type="subcellular location">
    <subcellularLocation>
        <location evidence="1">Cell membrane</location>
        <topology evidence="1">Multi-pass membrane protein</topology>
    </subcellularLocation>
</comment>
<comment type="caution">
    <text evidence="10">The sequence shown here is derived from an EMBL/GenBank/DDBJ whole genome shotgun (WGS) entry which is preliminary data.</text>
</comment>
<evidence type="ECO:0000256" key="8">
    <source>
        <dbReference type="SAM" id="Phobius"/>
    </source>
</evidence>
<dbReference type="EMBL" id="JACQMI010000015">
    <property type="protein sequence ID" value="MBI4132916.1"/>
    <property type="molecule type" value="Genomic_DNA"/>
</dbReference>
<protein>
    <submittedName>
        <fullName evidence="10">Glycosyltransferase family 39 protein</fullName>
    </submittedName>
</protein>
<keyword evidence="4" id="KW-0808">Transferase</keyword>
<dbReference type="AlphaFoldDB" id="A0A932YWU8"/>
<evidence type="ECO:0000256" key="4">
    <source>
        <dbReference type="ARBA" id="ARBA00022679"/>
    </source>
</evidence>
<evidence type="ECO:0000256" key="5">
    <source>
        <dbReference type="ARBA" id="ARBA00022692"/>
    </source>
</evidence>
<accession>A0A932YWU8</accession>
<dbReference type="InterPro" id="IPR050297">
    <property type="entry name" value="LipidA_mod_glycosyltrf_83"/>
</dbReference>
<keyword evidence="5 8" id="KW-0812">Transmembrane</keyword>
<proteinExistence type="predicted"/>
<keyword evidence="7 8" id="KW-0472">Membrane</keyword>
<feature type="transmembrane region" description="Helical" evidence="8">
    <location>
        <begin position="202"/>
        <end position="224"/>
    </location>
</feature>
<feature type="transmembrane region" description="Helical" evidence="8">
    <location>
        <begin position="378"/>
        <end position="399"/>
    </location>
</feature>
<gene>
    <name evidence="10" type="ORF">HY473_02420</name>
</gene>
<feature type="domain" description="Glycosyltransferase RgtA/B/C/D-like" evidence="9">
    <location>
        <begin position="112"/>
        <end position="256"/>
    </location>
</feature>
<keyword evidence="6 8" id="KW-1133">Transmembrane helix</keyword>
<keyword evidence="3" id="KW-0328">Glycosyltransferase</keyword>
<dbReference type="Proteomes" id="UP000756703">
    <property type="component" value="Unassembled WGS sequence"/>
</dbReference>
<evidence type="ECO:0000256" key="1">
    <source>
        <dbReference type="ARBA" id="ARBA00004651"/>
    </source>
</evidence>
<evidence type="ECO:0000313" key="10">
    <source>
        <dbReference type="EMBL" id="MBI4132916.1"/>
    </source>
</evidence>
<name>A0A932YWU8_9BACT</name>
<evidence type="ECO:0000256" key="7">
    <source>
        <dbReference type="ARBA" id="ARBA00023136"/>
    </source>
</evidence>
<evidence type="ECO:0000313" key="11">
    <source>
        <dbReference type="Proteomes" id="UP000756703"/>
    </source>
</evidence>
<feature type="transmembrane region" description="Helical" evidence="8">
    <location>
        <begin position="113"/>
        <end position="132"/>
    </location>
</feature>
<dbReference type="GO" id="GO:0009103">
    <property type="term" value="P:lipopolysaccharide biosynthetic process"/>
    <property type="evidence" value="ECO:0007669"/>
    <property type="project" value="UniProtKB-ARBA"/>
</dbReference>
<feature type="transmembrane region" description="Helical" evidence="8">
    <location>
        <begin position="348"/>
        <end position="366"/>
    </location>
</feature>